<name>A0A644XFV2_9ZZZZ</name>
<dbReference type="EMBL" id="VSSQ01002386">
    <property type="protein sequence ID" value="MPM15102.1"/>
    <property type="molecule type" value="Genomic_DNA"/>
</dbReference>
<dbReference type="Pfam" id="PF13686">
    <property type="entry name" value="DrsE_2"/>
    <property type="match status" value="1"/>
</dbReference>
<protein>
    <recommendedName>
        <fullName evidence="3">Sulfur carrier protein DsrE2</fullName>
    </recommendedName>
</protein>
<dbReference type="InterPro" id="IPR032836">
    <property type="entry name" value="DsrE2-like"/>
</dbReference>
<organism evidence="2">
    <name type="scientific">bioreactor metagenome</name>
    <dbReference type="NCBI Taxonomy" id="1076179"/>
    <lineage>
        <taxon>unclassified sequences</taxon>
        <taxon>metagenomes</taxon>
        <taxon>ecological metagenomes</taxon>
    </lineage>
</organism>
<dbReference type="PANTHER" id="PTHR34655:SF2">
    <property type="entry name" value="PEROXIREDOXIN FAMILY PROTEIN"/>
    <property type="match status" value="1"/>
</dbReference>
<proteinExistence type="predicted"/>
<sequence>MENEITVKMEQLQKDLEKLQKKVTKIENNRKDQLSIALISGDMDKILAAMIISLAAAAMDTRVKIFFSFWALSALRDQKKKAAGKDFISKMFGLMLPKGKNKLKLSNMNMAGMGPVMIKMLMKKKNVLSLDEMFKQAGELGIEITVCEMSMDLMGFKREEFIDYPNLRYAGAGTFVADAGESAMQLFI</sequence>
<reference evidence="2" key="1">
    <citation type="submission" date="2019-08" db="EMBL/GenBank/DDBJ databases">
        <authorList>
            <person name="Kucharzyk K."/>
            <person name="Murdoch R.W."/>
            <person name="Higgins S."/>
            <person name="Loffler F."/>
        </authorList>
    </citation>
    <scope>NUCLEOTIDE SEQUENCE</scope>
</reference>
<feature type="coiled-coil region" evidence="1">
    <location>
        <begin position="2"/>
        <end position="36"/>
    </location>
</feature>
<gene>
    <name evidence="2" type="ORF">SDC9_61468</name>
</gene>
<dbReference type="SUPFAM" id="SSF75169">
    <property type="entry name" value="DsrEFH-like"/>
    <property type="match status" value="1"/>
</dbReference>
<evidence type="ECO:0000256" key="1">
    <source>
        <dbReference type="SAM" id="Coils"/>
    </source>
</evidence>
<comment type="caution">
    <text evidence="2">The sequence shown here is derived from an EMBL/GenBank/DDBJ whole genome shotgun (WGS) entry which is preliminary data.</text>
</comment>
<dbReference type="PANTHER" id="PTHR34655">
    <property type="entry name" value="CONSERVED WITHIN P. AEROPHILUM"/>
    <property type="match status" value="1"/>
</dbReference>
<evidence type="ECO:0008006" key="3">
    <source>
        <dbReference type="Google" id="ProtNLM"/>
    </source>
</evidence>
<dbReference type="AlphaFoldDB" id="A0A644XFV2"/>
<keyword evidence="1" id="KW-0175">Coiled coil</keyword>
<accession>A0A644XFV2</accession>
<dbReference type="Gene3D" id="3.40.1260.10">
    <property type="entry name" value="DsrEFH-like"/>
    <property type="match status" value="1"/>
</dbReference>
<evidence type="ECO:0000313" key="2">
    <source>
        <dbReference type="EMBL" id="MPM15102.1"/>
    </source>
</evidence>
<dbReference type="InterPro" id="IPR027396">
    <property type="entry name" value="DsrEFH-like"/>
</dbReference>